<dbReference type="Proteomes" id="UP000001025">
    <property type="component" value="Chromosome"/>
</dbReference>
<dbReference type="Pfam" id="PF13487">
    <property type="entry name" value="HD_5"/>
    <property type="match status" value="1"/>
</dbReference>
<dbReference type="InterPro" id="IPR006675">
    <property type="entry name" value="HDIG_dom"/>
</dbReference>
<dbReference type="EMBL" id="BX294134">
    <property type="protein sequence ID" value="CAD71864.1"/>
    <property type="molecule type" value="Genomic_DNA"/>
</dbReference>
<dbReference type="STRING" id="243090.RB1009"/>
<name>Q7UXY7_RHOBA</name>
<evidence type="ECO:0000313" key="2">
    <source>
        <dbReference type="EMBL" id="CAD71864.1"/>
    </source>
</evidence>
<keyword evidence="3" id="KW-1185">Reference proteome</keyword>
<sequence>MGICPLNRVVLKPTMLASDLIAISVSTLSPSSAIGADLYCRVGSTDEVKLYRGANYPMKPEDLNKLKSRGVTKLFIEREGRSSYQEYLRDLAAGAGDDSASNSQRSAALNEVVLDVLQGSFANNNEDETVNAASELGGIAASLVSREDFAAGDLFRVLNHDYATFTHSANVALYAGMLASELGMTQREVELVVAGGLLHDLGKLEIPDQILTKPGRLDEDEFALIKKHPGDGFKQLALRDDLTFGQLMMVYQHHERIDGGGYPVGTVGEDIHPWGRLCAVVDIYEAVTSQRPYRTPMSREDACNLIRRESGKALDPEMVECWISIIHSTMPK</sequence>
<dbReference type="InterPro" id="IPR003607">
    <property type="entry name" value="HD/PDEase_dom"/>
</dbReference>
<protein>
    <submittedName>
        <fullName evidence="2">Response regulator</fullName>
    </submittedName>
</protein>
<dbReference type="CDD" id="cd00077">
    <property type="entry name" value="HDc"/>
    <property type="match status" value="1"/>
</dbReference>
<dbReference type="PANTHER" id="PTHR43155">
    <property type="entry name" value="CYCLIC DI-GMP PHOSPHODIESTERASE PA4108-RELATED"/>
    <property type="match status" value="1"/>
</dbReference>
<dbReference type="AlphaFoldDB" id="Q7UXY7"/>
<proteinExistence type="predicted"/>
<feature type="domain" description="HD-GYP" evidence="1">
    <location>
        <begin position="142"/>
        <end position="332"/>
    </location>
</feature>
<gene>
    <name evidence="2" type="ordered locus">RB1009</name>
</gene>
<dbReference type="HOGENOM" id="CLU_000445_92_1_0"/>
<dbReference type="OrthoDB" id="9759601at2"/>
<dbReference type="InterPro" id="IPR037522">
    <property type="entry name" value="HD_GYP_dom"/>
</dbReference>
<organism evidence="2 3">
    <name type="scientific">Rhodopirellula baltica (strain DSM 10527 / NCIMB 13988 / SH1)</name>
    <dbReference type="NCBI Taxonomy" id="243090"/>
    <lineage>
        <taxon>Bacteria</taxon>
        <taxon>Pseudomonadati</taxon>
        <taxon>Planctomycetota</taxon>
        <taxon>Planctomycetia</taxon>
        <taxon>Pirellulales</taxon>
        <taxon>Pirellulaceae</taxon>
        <taxon>Rhodopirellula</taxon>
    </lineage>
</organism>
<dbReference type="eggNOG" id="COG2206">
    <property type="taxonomic scope" value="Bacteria"/>
</dbReference>
<dbReference type="SUPFAM" id="SSF109604">
    <property type="entry name" value="HD-domain/PDEase-like"/>
    <property type="match status" value="1"/>
</dbReference>
<dbReference type="KEGG" id="rba:RB1009"/>
<reference evidence="2 3" key="1">
    <citation type="journal article" date="2003" name="Proc. Natl. Acad. Sci. U.S.A.">
        <title>Complete genome sequence of the marine planctomycete Pirellula sp. strain 1.</title>
        <authorList>
            <person name="Gloeckner F.O."/>
            <person name="Kube M."/>
            <person name="Bauer M."/>
            <person name="Teeling H."/>
            <person name="Lombardot T."/>
            <person name="Ludwig W."/>
            <person name="Gade D."/>
            <person name="Beck A."/>
            <person name="Borzym K."/>
            <person name="Heitmann K."/>
            <person name="Rabus R."/>
            <person name="Schlesner H."/>
            <person name="Amann R."/>
            <person name="Reinhardt R."/>
        </authorList>
    </citation>
    <scope>NUCLEOTIDE SEQUENCE [LARGE SCALE GENOMIC DNA]</scope>
    <source>
        <strain evidence="3">DSM 10527 / NCIMB 13988 / SH1</strain>
    </source>
</reference>
<dbReference type="InParanoid" id="Q7UXY7"/>
<dbReference type="PATRIC" id="fig|243090.15.peg.471"/>
<dbReference type="Gene3D" id="1.10.3210.10">
    <property type="entry name" value="Hypothetical protein af1432"/>
    <property type="match status" value="1"/>
</dbReference>
<dbReference type="NCBIfam" id="TIGR00277">
    <property type="entry name" value="HDIG"/>
    <property type="match status" value="1"/>
</dbReference>
<dbReference type="EnsemblBacteria" id="CAD71864">
    <property type="protein sequence ID" value="CAD71864"/>
    <property type="gene ID" value="RB1009"/>
</dbReference>
<evidence type="ECO:0000259" key="1">
    <source>
        <dbReference type="PROSITE" id="PS51832"/>
    </source>
</evidence>
<dbReference type="SMART" id="SM00471">
    <property type="entry name" value="HDc"/>
    <property type="match status" value="1"/>
</dbReference>
<accession>Q7UXY7</accession>
<dbReference type="PROSITE" id="PS51832">
    <property type="entry name" value="HD_GYP"/>
    <property type="match status" value="1"/>
</dbReference>
<dbReference type="PANTHER" id="PTHR43155:SF2">
    <property type="entry name" value="CYCLIC DI-GMP PHOSPHODIESTERASE PA4108"/>
    <property type="match status" value="1"/>
</dbReference>
<evidence type="ECO:0000313" key="3">
    <source>
        <dbReference type="Proteomes" id="UP000001025"/>
    </source>
</evidence>